<name>A0ABV5M2Y6_9ACTN</name>
<dbReference type="InterPro" id="IPR027417">
    <property type="entry name" value="P-loop_NTPase"/>
</dbReference>
<dbReference type="InterPro" id="IPR017871">
    <property type="entry name" value="ABC_transporter-like_CS"/>
</dbReference>
<dbReference type="Gene3D" id="3.40.50.300">
    <property type="entry name" value="P-loop containing nucleotide triphosphate hydrolases"/>
    <property type="match status" value="2"/>
</dbReference>
<evidence type="ECO:0000259" key="5">
    <source>
        <dbReference type="PROSITE" id="PS50893"/>
    </source>
</evidence>
<evidence type="ECO:0000256" key="1">
    <source>
        <dbReference type="ARBA" id="ARBA00005417"/>
    </source>
</evidence>
<dbReference type="InterPro" id="IPR003439">
    <property type="entry name" value="ABC_transporter-like_ATP-bd"/>
</dbReference>
<feature type="domain" description="ABC transporter" evidence="5">
    <location>
        <begin position="13"/>
        <end position="259"/>
    </location>
</feature>
<dbReference type="RefSeq" id="WP_223103668.1">
    <property type="nucleotide sequence ID" value="NZ_CP061913.1"/>
</dbReference>
<dbReference type="Proteomes" id="UP001589608">
    <property type="component" value="Unassembled WGS sequence"/>
</dbReference>
<dbReference type="PANTHER" id="PTHR43776">
    <property type="entry name" value="TRANSPORT ATP-BINDING PROTEIN"/>
    <property type="match status" value="1"/>
</dbReference>
<protein>
    <submittedName>
        <fullName evidence="6">Dipeptide ABC transporter ATP-binding protein</fullName>
    </submittedName>
</protein>
<dbReference type="InterPro" id="IPR050319">
    <property type="entry name" value="ABC_transp_ATP-bind"/>
</dbReference>
<dbReference type="Pfam" id="PF00005">
    <property type="entry name" value="ABC_tran"/>
    <property type="match status" value="2"/>
</dbReference>
<evidence type="ECO:0000256" key="3">
    <source>
        <dbReference type="ARBA" id="ARBA00022741"/>
    </source>
</evidence>
<reference evidence="6 7" key="1">
    <citation type="submission" date="2024-09" db="EMBL/GenBank/DDBJ databases">
        <authorList>
            <person name="Sun Q."/>
            <person name="Mori K."/>
        </authorList>
    </citation>
    <scope>NUCLEOTIDE SEQUENCE [LARGE SCALE GENOMIC DNA]</scope>
    <source>
        <strain evidence="6 7">JCM 3307</strain>
    </source>
</reference>
<keyword evidence="2" id="KW-0813">Transport</keyword>
<dbReference type="InterPro" id="IPR013563">
    <property type="entry name" value="Oligopep_ABC_C"/>
</dbReference>
<dbReference type="CDD" id="cd03257">
    <property type="entry name" value="ABC_NikE_OppD_transporters"/>
    <property type="match status" value="2"/>
</dbReference>
<feature type="domain" description="ABC transporter" evidence="5">
    <location>
        <begin position="281"/>
        <end position="510"/>
    </location>
</feature>
<keyword evidence="3" id="KW-0547">Nucleotide-binding</keyword>
<accession>A0ABV5M2Y6</accession>
<sequence>MTVLTERTDVSVLGVRDLTVGLHNDSAVLVDGVSLQVAAGRAVGLVGESGSGKTLTAMAIAGLLPPAVQVARGSVNVAGQEVRDLTERQARAYLAAHVGVVFQHPTPSLNPRLRICKQLVEALPRDTPRTQRRPRAGELLRLVGVQEVHKTLEAFPHELSGGLNQRVVIAMALARSPKLLIADEPTTALDVSVQAQVLDLIDELRAELGLAVLLVSHDIGVVADRTDDVYVMAGGAIVESGPTADVLRSPQHEYTRQLLDAQPSRLAPVRAPAAPEGPPRLEVHGVRRVFGRHTALDGVDLTIHRGQALGLVGESGSGKTTLARIIVGLERADSGTVSPFGGRQWRREVQYIFQDPYSSLDPRLTVAQTLREPLELNVGLARAEIPGRIDALLDEVELPRALRDRLPSELSGGQRQRVGIARAIASEPTLIVADEPVSALDLSVQARILRLLARLRAERGLTYLFISHDLAVVRYLCDDVVVLREGRVVERGPTDEVLERPAHPYTRALLDAVPGRKRT</sequence>
<evidence type="ECO:0000313" key="6">
    <source>
        <dbReference type="EMBL" id="MFB9443217.1"/>
    </source>
</evidence>
<dbReference type="InterPro" id="IPR003593">
    <property type="entry name" value="AAA+_ATPase"/>
</dbReference>
<evidence type="ECO:0000313" key="7">
    <source>
        <dbReference type="Proteomes" id="UP001589608"/>
    </source>
</evidence>
<dbReference type="Pfam" id="PF08352">
    <property type="entry name" value="oligo_HPY"/>
    <property type="match status" value="2"/>
</dbReference>
<dbReference type="NCBIfam" id="NF007739">
    <property type="entry name" value="PRK10419.1"/>
    <property type="match status" value="2"/>
</dbReference>
<dbReference type="PROSITE" id="PS50893">
    <property type="entry name" value="ABC_TRANSPORTER_2"/>
    <property type="match status" value="2"/>
</dbReference>
<organism evidence="6 7">
    <name type="scientific">Dactylosporangium vinaceum</name>
    <dbReference type="NCBI Taxonomy" id="53362"/>
    <lineage>
        <taxon>Bacteria</taxon>
        <taxon>Bacillati</taxon>
        <taxon>Actinomycetota</taxon>
        <taxon>Actinomycetes</taxon>
        <taxon>Micromonosporales</taxon>
        <taxon>Micromonosporaceae</taxon>
        <taxon>Dactylosporangium</taxon>
    </lineage>
</organism>
<dbReference type="NCBIfam" id="NF008453">
    <property type="entry name" value="PRK11308.1"/>
    <property type="match status" value="2"/>
</dbReference>
<comment type="caution">
    <text evidence="6">The sequence shown here is derived from an EMBL/GenBank/DDBJ whole genome shotgun (WGS) entry which is preliminary data.</text>
</comment>
<dbReference type="GO" id="GO:0005524">
    <property type="term" value="F:ATP binding"/>
    <property type="evidence" value="ECO:0007669"/>
    <property type="project" value="UniProtKB-KW"/>
</dbReference>
<gene>
    <name evidence="6" type="ORF">ACFFTR_08995</name>
</gene>
<keyword evidence="7" id="KW-1185">Reference proteome</keyword>
<dbReference type="SMART" id="SM00382">
    <property type="entry name" value="AAA"/>
    <property type="match status" value="2"/>
</dbReference>
<evidence type="ECO:0000256" key="4">
    <source>
        <dbReference type="ARBA" id="ARBA00022840"/>
    </source>
</evidence>
<evidence type="ECO:0000256" key="2">
    <source>
        <dbReference type="ARBA" id="ARBA00022448"/>
    </source>
</evidence>
<dbReference type="EMBL" id="JBHMCA010000020">
    <property type="protein sequence ID" value="MFB9443217.1"/>
    <property type="molecule type" value="Genomic_DNA"/>
</dbReference>
<proteinExistence type="inferred from homology"/>
<dbReference type="SUPFAM" id="SSF52540">
    <property type="entry name" value="P-loop containing nucleoside triphosphate hydrolases"/>
    <property type="match status" value="2"/>
</dbReference>
<keyword evidence="4 6" id="KW-0067">ATP-binding</keyword>
<comment type="similarity">
    <text evidence="1">Belongs to the ABC transporter superfamily.</text>
</comment>
<dbReference type="PROSITE" id="PS00211">
    <property type="entry name" value="ABC_TRANSPORTER_1"/>
    <property type="match status" value="1"/>
</dbReference>
<dbReference type="PANTHER" id="PTHR43776:SF7">
    <property type="entry name" value="D,D-DIPEPTIDE TRANSPORT ATP-BINDING PROTEIN DDPF-RELATED"/>
    <property type="match status" value="1"/>
</dbReference>